<dbReference type="Pfam" id="PF12900">
    <property type="entry name" value="Pyridox_ox_2"/>
    <property type="match status" value="1"/>
</dbReference>
<name>A0A7X2PA48_9FIRM</name>
<dbReference type="InterPro" id="IPR012349">
    <property type="entry name" value="Split_barrel_FMN-bd"/>
</dbReference>
<accession>A0A7X2PA48</accession>
<dbReference type="PANTHER" id="PTHR34071:SF2">
    <property type="entry name" value="FLAVIN-NUCLEOTIDE-BINDING PROTEIN"/>
    <property type="match status" value="1"/>
</dbReference>
<dbReference type="Proteomes" id="UP000466864">
    <property type="component" value="Unassembled WGS sequence"/>
</dbReference>
<sequence length="160" mass="18244">MSEFRKMRRFKQELSRERCLEILQSAPRGVLALHGENGFPYAIPLNQYYDPEDGKLYFHGAKEGLKADLLKQNNKACFTVMDEGFVKEGEWALNICSVVCLGRIETVTDHGIVLEQCRKLAGKFYPTEEAIEKEIARDGNRVNLLAMTIERMTGKIVKES</sequence>
<dbReference type="PANTHER" id="PTHR34071">
    <property type="entry name" value="5-NITROIMIDAZOLE ANTIBIOTICS RESISTANCE PROTEIN, NIMA-FAMILY-RELATED PROTEIN-RELATED"/>
    <property type="match status" value="1"/>
</dbReference>
<organism evidence="1 2">
    <name type="scientific">Bilifractor porci</name>
    <dbReference type="NCBI Taxonomy" id="2606636"/>
    <lineage>
        <taxon>Bacteria</taxon>
        <taxon>Bacillati</taxon>
        <taxon>Bacillota</taxon>
        <taxon>Clostridia</taxon>
        <taxon>Lachnospirales</taxon>
        <taxon>Lachnospiraceae</taxon>
        <taxon>Bilifractor</taxon>
    </lineage>
</organism>
<protein>
    <submittedName>
        <fullName evidence="1">Pyridoxamine 5'-phosphate oxidase family protein</fullName>
    </submittedName>
</protein>
<dbReference type="InterPro" id="IPR024747">
    <property type="entry name" value="Pyridox_Oxase-rel"/>
</dbReference>
<dbReference type="SUPFAM" id="SSF50475">
    <property type="entry name" value="FMN-binding split barrel"/>
    <property type="match status" value="1"/>
</dbReference>
<gene>
    <name evidence="1" type="ORF">FYJ60_11795</name>
</gene>
<evidence type="ECO:0000313" key="2">
    <source>
        <dbReference type="Proteomes" id="UP000466864"/>
    </source>
</evidence>
<reference evidence="1 2" key="1">
    <citation type="submission" date="2019-08" db="EMBL/GenBank/DDBJ databases">
        <title>In-depth cultivation of the pig gut microbiome towards novel bacterial diversity and tailored functional studies.</title>
        <authorList>
            <person name="Wylensek D."/>
            <person name="Hitch T.C.A."/>
            <person name="Clavel T."/>
        </authorList>
    </citation>
    <scope>NUCLEOTIDE SEQUENCE [LARGE SCALE GENOMIC DNA]</scope>
    <source>
        <strain evidence="1 2">Oil+RF-744-WCA-WT-13</strain>
    </source>
</reference>
<dbReference type="RefSeq" id="WP_154458886.1">
    <property type="nucleotide sequence ID" value="NZ_VUMV01000011.1"/>
</dbReference>
<dbReference type="EMBL" id="VUMV01000011">
    <property type="protein sequence ID" value="MST82981.1"/>
    <property type="molecule type" value="Genomic_DNA"/>
</dbReference>
<proteinExistence type="predicted"/>
<comment type="caution">
    <text evidence="1">The sequence shown here is derived from an EMBL/GenBank/DDBJ whole genome shotgun (WGS) entry which is preliminary data.</text>
</comment>
<keyword evidence="2" id="KW-1185">Reference proteome</keyword>
<dbReference type="Gene3D" id="2.30.110.10">
    <property type="entry name" value="Electron Transport, Fmn-binding Protein, Chain A"/>
    <property type="match status" value="1"/>
</dbReference>
<evidence type="ECO:0000313" key="1">
    <source>
        <dbReference type="EMBL" id="MST82981.1"/>
    </source>
</evidence>
<dbReference type="AlphaFoldDB" id="A0A7X2PA48"/>